<dbReference type="EMBL" id="BSRI01000002">
    <property type="protein sequence ID" value="GLV59202.1"/>
    <property type="molecule type" value="Genomic_DNA"/>
</dbReference>
<proteinExistence type="predicted"/>
<protein>
    <recommendedName>
        <fullName evidence="2">Tyr recombinase domain-containing protein</fullName>
    </recommendedName>
</protein>
<organism evidence="3 4">
    <name type="scientific">Dictyobacter halimunensis</name>
    <dbReference type="NCBI Taxonomy" id="3026934"/>
    <lineage>
        <taxon>Bacteria</taxon>
        <taxon>Bacillati</taxon>
        <taxon>Chloroflexota</taxon>
        <taxon>Ktedonobacteria</taxon>
        <taxon>Ktedonobacterales</taxon>
        <taxon>Dictyobacteraceae</taxon>
        <taxon>Dictyobacter</taxon>
    </lineage>
</organism>
<accession>A0ABQ6G328</accession>
<evidence type="ECO:0000259" key="2">
    <source>
        <dbReference type="PROSITE" id="PS51898"/>
    </source>
</evidence>
<evidence type="ECO:0000313" key="4">
    <source>
        <dbReference type="Proteomes" id="UP001344906"/>
    </source>
</evidence>
<keyword evidence="1" id="KW-0233">DNA recombination</keyword>
<reference evidence="3 4" key="1">
    <citation type="submission" date="2023-02" db="EMBL/GenBank/DDBJ databases">
        <title>Dictyobacter halimunensis sp. nov., a new member of the class Ktedonobacteria from forest soil in a geothermal area.</title>
        <authorList>
            <person name="Rachmania M.K."/>
            <person name="Ningsih F."/>
            <person name="Sakai Y."/>
            <person name="Yabe S."/>
            <person name="Yokota A."/>
            <person name="Sjamsuridzal W."/>
        </authorList>
    </citation>
    <scope>NUCLEOTIDE SEQUENCE [LARGE SCALE GENOMIC DNA]</scope>
    <source>
        <strain evidence="3 4">S3.2.2.5</strain>
    </source>
</reference>
<dbReference type="RefSeq" id="WP_338255734.1">
    <property type="nucleotide sequence ID" value="NZ_BSRI01000002.1"/>
</dbReference>
<feature type="domain" description="Tyr recombinase" evidence="2">
    <location>
        <begin position="1"/>
        <end position="75"/>
    </location>
</feature>
<dbReference type="Proteomes" id="UP001344906">
    <property type="component" value="Unassembled WGS sequence"/>
</dbReference>
<evidence type="ECO:0000256" key="1">
    <source>
        <dbReference type="ARBA" id="ARBA00023172"/>
    </source>
</evidence>
<dbReference type="Gene3D" id="1.10.443.10">
    <property type="entry name" value="Intergrase catalytic core"/>
    <property type="match status" value="1"/>
</dbReference>
<dbReference type="InterPro" id="IPR002104">
    <property type="entry name" value="Integrase_catalytic"/>
</dbReference>
<evidence type="ECO:0000313" key="3">
    <source>
        <dbReference type="EMBL" id="GLV59202.1"/>
    </source>
</evidence>
<keyword evidence="4" id="KW-1185">Reference proteome</keyword>
<sequence>MEAGNVLRRSFKPLLDKARLPDIRFRDLRHSTATLLLTMDVHPKIVLELLGHSNISMTLDTYSHVLPSLQEQAVIRLNSLIIFDKNGTIRALQEKARHLQRHTVSSERLYHIKSKALHFNDIVKAYRDFVGIAQCGKRAK</sequence>
<comment type="caution">
    <text evidence="3">The sequence shown here is derived from an EMBL/GenBank/DDBJ whole genome shotgun (WGS) entry which is preliminary data.</text>
</comment>
<gene>
    <name evidence="3" type="ORF">KDH_60300</name>
</gene>
<dbReference type="PROSITE" id="PS51898">
    <property type="entry name" value="TYR_RECOMBINASE"/>
    <property type="match status" value="1"/>
</dbReference>
<dbReference type="SUPFAM" id="SSF56349">
    <property type="entry name" value="DNA breaking-rejoining enzymes"/>
    <property type="match status" value="1"/>
</dbReference>
<name>A0ABQ6G328_9CHLR</name>
<dbReference type="InterPro" id="IPR011010">
    <property type="entry name" value="DNA_brk_join_enz"/>
</dbReference>
<dbReference type="InterPro" id="IPR013762">
    <property type="entry name" value="Integrase-like_cat_sf"/>
</dbReference>
<dbReference type="Pfam" id="PF00589">
    <property type="entry name" value="Phage_integrase"/>
    <property type="match status" value="1"/>
</dbReference>